<dbReference type="Proteomes" id="UP000229740">
    <property type="component" value="Unassembled WGS sequence"/>
</dbReference>
<reference evidence="1 2" key="1">
    <citation type="submission" date="2017-10" db="EMBL/GenBank/DDBJ databases">
        <title>Novel microbial diversity and functional potential in the marine mammal oral microbiome.</title>
        <authorList>
            <person name="Dudek N.K."/>
            <person name="Sun C.L."/>
            <person name="Burstein D."/>
            <person name="Kantor R.S."/>
            <person name="Aliaga Goltsman D.S."/>
            <person name="Bik E.M."/>
            <person name="Thomas B.C."/>
            <person name="Banfield J.F."/>
            <person name="Relman D.A."/>
        </authorList>
    </citation>
    <scope>NUCLEOTIDE SEQUENCE [LARGE SCALE GENOMIC DNA]</scope>
    <source>
        <strain evidence="1">DOLZORAL124_49_17</strain>
    </source>
</reference>
<evidence type="ECO:0000313" key="1">
    <source>
        <dbReference type="EMBL" id="PID55555.1"/>
    </source>
</evidence>
<feature type="non-terminal residue" evidence="1">
    <location>
        <position position="1"/>
    </location>
</feature>
<comment type="caution">
    <text evidence="1">The sequence shown here is derived from an EMBL/GenBank/DDBJ whole genome shotgun (WGS) entry which is preliminary data.</text>
</comment>
<name>A0A2G6E0G5_9BACT</name>
<sequence>EEHQLKNEGDEDFTFVCLIPSGVDEI</sequence>
<dbReference type="AlphaFoldDB" id="A0A2G6E0G5"/>
<accession>A0A2G6E0G5</accession>
<organism evidence="1 2">
    <name type="scientific">candidate division KSB3 bacterium</name>
    <dbReference type="NCBI Taxonomy" id="2044937"/>
    <lineage>
        <taxon>Bacteria</taxon>
        <taxon>candidate division KSB3</taxon>
    </lineage>
</organism>
<gene>
    <name evidence="1" type="ORF">CSB45_15420</name>
</gene>
<proteinExistence type="predicted"/>
<dbReference type="EMBL" id="PDPS01000069">
    <property type="protein sequence ID" value="PID55555.1"/>
    <property type="molecule type" value="Genomic_DNA"/>
</dbReference>
<protein>
    <submittedName>
        <fullName evidence="1">Cupin</fullName>
    </submittedName>
</protein>
<evidence type="ECO:0000313" key="2">
    <source>
        <dbReference type="Proteomes" id="UP000229740"/>
    </source>
</evidence>